<evidence type="ECO:0000259" key="1">
    <source>
        <dbReference type="Pfam" id="PF12705"/>
    </source>
</evidence>
<dbReference type="GO" id="GO:0008297">
    <property type="term" value="F:single-stranded DNA exodeoxyribonuclease activity"/>
    <property type="evidence" value="ECO:0007669"/>
    <property type="project" value="TreeGrafter"/>
</dbReference>
<dbReference type="Gene3D" id="3.90.320.10">
    <property type="match status" value="1"/>
</dbReference>
<accession>A0A6J5LGN0</accession>
<dbReference type="EMBL" id="LR796266">
    <property type="protein sequence ID" value="CAB4132443.1"/>
    <property type="molecule type" value="Genomic_DNA"/>
</dbReference>
<feature type="domain" description="PD-(D/E)XK endonuclease-like" evidence="1">
    <location>
        <begin position="87"/>
        <end position="206"/>
    </location>
</feature>
<dbReference type="InterPro" id="IPR011604">
    <property type="entry name" value="PDDEXK-like_dom_sf"/>
</dbReference>
<name>A0A6J5LGN0_9CAUD</name>
<sequence>MASMEYPDDSETVINGKRWKLKQCEVIYFEDEFGHSYYINEEPVIGVTTILGMGMPVEQGLLEYFKRTDKDAQEDILTDAQERGSNVHGAIEALLLGEKVESKLYRRKREKLGIASFVDFFNKVHPTDVISEHVVAYMNEDVKFAGTLDLIATINGKRILIDFKTSAVHSKKNDLQVQAYKAAVEQSTDEKIDDCYVLYLGTSHKGTRPKADHNGIVNCGVGWNLVYSTGTFQDFGRAYRTALYMNDGKYPTPPKVVTFPDSWRLLEVTGKRGVTKV</sequence>
<gene>
    <name evidence="2" type="ORF">UFOVP253_20</name>
</gene>
<dbReference type="InterPro" id="IPR038726">
    <property type="entry name" value="PDDEXK_AddAB-type"/>
</dbReference>
<dbReference type="SUPFAM" id="SSF52980">
    <property type="entry name" value="Restriction endonuclease-like"/>
    <property type="match status" value="1"/>
</dbReference>
<protein>
    <submittedName>
        <fullName evidence="2">PD-(D/E)XK nuclease superfamily</fullName>
    </submittedName>
</protein>
<organism evidence="2">
    <name type="scientific">uncultured Caudovirales phage</name>
    <dbReference type="NCBI Taxonomy" id="2100421"/>
    <lineage>
        <taxon>Viruses</taxon>
        <taxon>Duplodnaviria</taxon>
        <taxon>Heunggongvirae</taxon>
        <taxon>Uroviricota</taxon>
        <taxon>Caudoviricetes</taxon>
        <taxon>Peduoviridae</taxon>
        <taxon>Maltschvirus</taxon>
        <taxon>Maltschvirus maltsch</taxon>
    </lineage>
</organism>
<dbReference type="PANTHER" id="PTHR31340">
    <property type="entry name" value="MITOCHONDRIAL GENOME MAINTENANCE EXONUCLEASE 1"/>
    <property type="match status" value="1"/>
</dbReference>
<dbReference type="Pfam" id="PF12705">
    <property type="entry name" value="PDDEXK_1"/>
    <property type="match status" value="1"/>
</dbReference>
<proteinExistence type="predicted"/>
<evidence type="ECO:0000313" key="2">
    <source>
        <dbReference type="EMBL" id="CAB4132443.1"/>
    </source>
</evidence>
<dbReference type="InterPro" id="IPR011335">
    <property type="entry name" value="Restrct_endonuc-II-like"/>
</dbReference>
<dbReference type="PANTHER" id="PTHR31340:SF3">
    <property type="entry name" value="MITOCHONDRIAL GENOME MAINTENANCE EXONUCLEASE 1"/>
    <property type="match status" value="1"/>
</dbReference>
<reference evidence="2" key="1">
    <citation type="submission" date="2020-04" db="EMBL/GenBank/DDBJ databases">
        <authorList>
            <person name="Chiriac C."/>
            <person name="Salcher M."/>
            <person name="Ghai R."/>
            <person name="Kavagutti S V."/>
        </authorList>
    </citation>
    <scope>NUCLEOTIDE SEQUENCE</scope>
</reference>